<keyword evidence="3" id="KW-1185">Reference proteome</keyword>
<evidence type="ECO:0000313" key="2">
    <source>
        <dbReference type="EMBL" id="KAF3974648.1"/>
    </source>
</evidence>
<dbReference type="AlphaFoldDB" id="A0A8J4S217"/>
<name>A0A8J4S217_9ROSI</name>
<sequence length="132" mass="15055">MVVSRRHAHERCIVVYPVVLMLNVVITVTKRHAHELKSVGRLRWRVAKDCVRILKVNQKPNGVNEDHSVQKGDSYMTLSGLETELVTTTPLPKLQHFVKNSPSQCYINVSCVLGFTRLENGRMGFIFMSNHI</sequence>
<accession>A0A8J4S217</accession>
<evidence type="ECO:0000313" key="3">
    <source>
        <dbReference type="Proteomes" id="UP000737018"/>
    </source>
</evidence>
<keyword evidence="1" id="KW-0812">Transmembrane</keyword>
<dbReference type="Proteomes" id="UP000737018">
    <property type="component" value="Unassembled WGS sequence"/>
</dbReference>
<feature type="transmembrane region" description="Helical" evidence="1">
    <location>
        <begin position="12"/>
        <end position="29"/>
    </location>
</feature>
<keyword evidence="1" id="KW-0472">Membrane</keyword>
<gene>
    <name evidence="2" type="ORF">CMV_002036</name>
</gene>
<dbReference type="EMBL" id="JRKL02000139">
    <property type="protein sequence ID" value="KAF3974648.1"/>
    <property type="molecule type" value="Genomic_DNA"/>
</dbReference>
<protein>
    <submittedName>
        <fullName evidence="2">Uncharacterized protein</fullName>
    </submittedName>
</protein>
<keyword evidence="1" id="KW-1133">Transmembrane helix</keyword>
<dbReference type="OrthoDB" id="3797628at2759"/>
<comment type="caution">
    <text evidence="2">The sequence shown here is derived from an EMBL/GenBank/DDBJ whole genome shotgun (WGS) entry which is preliminary data.</text>
</comment>
<evidence type="ECO:0000256" key="1">
    <source>
        <dbReference type="SAM" id="Phobius"/>
    </source>
</evidence>
<reference evidence="2" key="1">
    <citation type="submission" date="2020-03" db="EMBL/GenBank/DDBJ databases">
        <title>Castanea mollissima Vanexum genome sequencing.</title>
        <authorList>
            <person name="Staton M."/>
        </authorList>
    </citation>
    <scope>NUCLEOTIDE SEQUENCE</scope>
    <source>
        <tissue evidence="2">Leaf</tissue>
    </source>
</reference>
<organism evidence="2 3">
    <name type="scientific">Castanea mollissima</name>
    <name type="common">Chinese chestnut</name>
    <dbReference type="NCBI Taxonomy" id="60419"/>
    <lineage>
        <taxon>Eukaryota</taxon>
        <taxon>Viridiplantae</taxon>
        <taxon>Streptophyta</taxon>
        <taxon>Embryophyta</taxon>
        <taxon>Tracheophyta</taxon>
        <taxon>Spermatophyta</taxon>
        <taxon>Magnoliopsida</taxon>
        <taxon>eudicotyledons</taxon>
        <taxon>Gunneridae</taxon>
        <taxon>Pentapetalae</taxon>
        <taxon>rosids</taxon>
        <taxon>fabids</taxon>
        <taxon>Fagales</taxon>
        <taxon>Fagaceae</taxon>
        <taxon>Castanea</taxon>
    </lineage>
</organism>
<proteinExistence type="predicted"/>